<evidence type="ECO:0000313" key="1">
    <source>
        <dbReference type="EMBL" id="MFC3206828.1"/>
    </source>
</evidence>
<sequence length="57" mass="6199">MHSAAPYRPEGQPSPKYDILESGRRIGTVHNANLAAQIVAEIARRDAKAAAEWAVRS</sequence>
<accession>A0ABV7KEB3</accession>
<gene>
    <name evidence="1" type="ORF">ACFOHJ_11445</name>
</gene>
<dbReference type="EMBL" id="JBHRTK010000012">
    <property type="protein sequence ID" value="MFC3206828.1"/>
    <property type="molecule type" value="Genomic_DNA"/>
</dbReference>
<proteinExistence type="predicted"/>
<name>A0ABV7KEB3_9HYPH</name>
<comment type="caution">
    <text evidence="1">The sequence shown here is derived from an EMBL/GenBank/DDBJ whole genome shotgun (WGS) entry which is preliminary data.</text>
</comment>
<protein>
    <submittedName>
        <fullName evidence="1">Uncharacterized protein</fullName>
    </submittedName>
</protein>
<reference evidence="2" key="1">
    <citation type="journal article" date="2019" name="Int. J. Syst. Evol. Microbiol.">
        <title>The Global Catalogue of Microorganisms (GCM) 10K type strain sequencing project: providing services to taxonomists for standard genome sequencing and annotation.</title>
        <authorList>
            <consortium name="The Broad Institute Genomics Platform"/>
            <consortium name="The Broad Institute Genome Sequencing Center for Infectious Disease"/>
            <person name="Wu L."/>
            <person name="Ma J."/>
        </authorList>
    </citation>
    <scope>NUCLEOTIDE SEQUENCE [LARGE SCALE GENOMIC DNA]</scope>
    <source>
        <strain evidence="2">KCTC 52165</strain>
    </source>
</reference>
<organism evidence="1 2">
    <name type="scientific">Aquamicrobium soli</name>
    <dbReference type="NCBI Taxonomy" id="1811518"/>
    <lineage>
        <taxon>Bacteria</taxon>
        <taxon>Pseudomonadati</taxon>
        <taxon>Pseudomonadota</taxon>
        <taxon>Alphaproteobacteria</taxon>
        <taxon>Hyphomicrobiales</taxon>
        <taxon>Phyllobacteriaceae</taxon>
        <taxon>Aquamicrobium</taxon>
    </lineage>
</organism>
<dbReference type="RefSeq" id="WP_378220632.1">
    <property type="nucleotide sequence ID" value="NZ_JBHRTK010000012.1"/>
</dbReference>
<dbReference type="Proteomes" id="UP001595583">
    <property type="component" value="Unassembled WGS sequence"/>
</dbReference>
<evidence type="ECO:0000313" key="2">
    <source>
        <dbReference type="Proteomes" id="UP001595583"/>
    </source>
</evidence>
<keyword evidence="2" id="KW-1185">Reference proteome</keyword>